<dbReference type="PROSITE" id="PS50005">
    <property type="entry name" value="TPR"/>
    <property type="match status" value="2"/>
</dbReference>
<dbReference type="InterPro" id="IPR011717">
    <property type="entry name" value="TPR-4"/>
</dbReference>
<dbReference type="Pfam" id="PF14559">
    <property type="entry name" value="TPR_19"/>
    <property type="match status" value="1"/>
</dbReference>
<feature type="repeat" description="TPR" evidence="3">
    <location>
        <begin position="209"/>
        <end position="242"/>
    </location>
</feature>
<feature type="repeat" description="TPR" evidence="3">
    <location>
        <begin position="277"/>
        <end position="310"/>
    </location>
</feature>
<dbReference type="Pfam" id="PF07721">
    <property type="entry name" value="TPR_4"/>
    <property type="match status" value="1"/>
</dbReference>
<accession>A0A560BWS4</accession>
<sequence>MEERTLYPLVFGLSPWQFFEPIFESILPSAGDIMPSDHPFVPKDRHDPAAIAPAIDVDAWRRNIRQTTFAGYHLHMAIALWNEGSHQAALEALQRALSEKPDFSLASLRLTEFLHQIGRHDEAERIERAARAGDPLYPASAYADLGESTPDAREAVQAFGKACALHTNPAWELSLIEALEKTNTVHTESEFSESIAIPRHILTLDPARTTALQWLGYKLFALSSMEEAERCFSRSMLLDPGNVFFRAMLAMARVALGDTGGALAPLRERSPEEARIGLLPNTRGLVSLAQGDVEGALAHYSEAVRIEPDNAFLRSGLGLALQEIGRIDEALRYHNAADDNGLVCLHRAIAWHRAGNEEKARSELRRLLALHPVFAWSWARVYRWASPYLLATLESIAADARQAPHS</sequence>
<dbReference type="InterPro" id="IPR019734">
    <property type="entry name" value="TPR_rpt"/>
</dbReference>
<evidence type="ECO:0000313" key="4">
    <source>
        <dbReference type="EMBL" id="TWA77060.1"/>
    </source>
</evidence>
<gene>
    <name evidence="4" type="ORF">FBZ83_11652</name>
</gene>
<evidence type="ECO:0000313" key="5">
    <source>
        <dbReference type="Proteomes" id="UP000318529"/>
    </source>
</evidence>
<evidence type="ECO:0000256" key="2">
    <source>
        <dbReference type="ARBA" id="ARBA00022803"/>
    </source>
</evidence>
<keyword evidence="2 3" id="KW-0802">TPR repeat</keyword>
<dbReference type="GO" id="GO:0042802">
    <property type="term" value="F:identical protein binding"/>
    <property type="evidence" value="ECO:0007669"/>
    <property type="project" value="InterPro"/>
</dbReference>
<reference evidence="4 5" key="1">
    <citation type="submission" date="2019-06" db="EMBL/GenBank/DDBJ databases">
        <title>Genomic Encyclopedia of Type Strains, Phase IV (KMG-V): Genome sequencing to study the core and pangenomes of soil and plant-associated prokaryotes.</title>
        <authorList>
            <person name="Whitman W."/>
        </authorList>
    </citation>
    <scope>NUCLEOTIDE SEQUENCE [LARGE SCALE GENOMIC DNA]</scope>
    <source>
        <strain evidence="4 5">BR 11650</strain>
    </source>
</reference>
<organism evidence="4 5">
    <name type="scientific">Azospirillum brasilense</name>
    <dbReference type="NCBI Taxonomy" id="192"/>
    <lineage>
        <taxon>Bacteria</taxon>
        <taxon>Pseudomonadati</taxon>
        <taxon>Pseudomonadota</taxon>
        <taxon>Alphaproteobacteria</taxon>
        <taxon>Rhodospirillales</taxon>
        <taxon>Azospirillaceae</taxon>
        <taxon>Azospirillum</taxon>
    </lineage>
</organism>
<comment type="caution">
    <text evidence="4">The sequence shown here is derived from an EMBL/GenBank/DDBJ whole genome shotgun (WGS) entry which is preliminary data.</text>
</comment>
<evidence type="ECO:0000256" key="1">
    <source>
        <dbReference type="ARBA" id="ARBA00022737"/>
    </source>
</evidence>
<dbReference type="AlphaFoldDB" id="A0A560BWS4"/>
<proteinExistence type="predicted"/>
<dbReference type="InterPro" id="IPR051012">
    <property type="entry name" value="CellSynth/LPSAsmb/PSIAsmb"/>
</dbReference>
<name>A0A560BWS4_AZOBR</name>
<dbReference type="EMBL" id="VITH01000016">
    <property type="protein sequence ID" value="TWA77060.1"/>
    <property type="molecule type" value="Genomic_DNA"/>
</dbReference>
<dbReference type="RefSeq" id="WP_145689693.1">
    <property type="nucleotide sequence ID" value="NZ_VITH01000016.1"/>
</dbReference>
<dbReference type="InterPro" id="IPR011990">
    <property type="entry name" value="TPR-like_helical_dom_sf"/>
</dbReference>
<dbReference type="SMART" id="SM00028">
    <property type="entry name" value="TPR"/>
    <property type="match status" value="4"/>
</dbReference>
<dbReference type="Pfam" id="PF13414">
    <property type="entry name" value="TPR_11"/>
    <property type="match status" value="1"/>
</dbReference>
<evidence type="ECO:0000256" key="3">
    <source>
        <dbReference type="PROSITE-ProRule" id="PRU00339"/>
    </source>
</evidence>
<dbReference type="Gene3D" id="1.25.40.10">
    <property type="entry name" value="Tetratricopeptide repeat domain"/>
    <property type="match status" value="3"/>
</dbReference>
<dbReference type="Proteomes" id="UP000318529">
    <property type="component" value="Unassembled WGS sequence"/>
</dbReference>
<protein>
    <submittedName>
        <fullName evidence="4">Tetratricopeptide repeat protein</fullName>
    </submittedName>
</protein>
<dbReference type="SUPFAM" id="SSF48452">
    <property type="entry name" value="TPR-like"/>
    <property type="match status" value="2"/>
</dbReference>
<keyword evidence="1" id="KW-0677">Repeat</keyword>
<dbReference type="PANTHER" id="PTHR45586">
    <property type="entry name" value="TPR REPEAT-CONTAINING PROTEIN PA4667"/>
    <property type="match status" value="1"/>
</dbReference>
<dbReference type="PANTHER" id="PTHR45586:SF1">
    <property type="entry name" value="LIPOPOLYSACCHARIDE ASSEMBLY PROTEIN B"/>
    <property type="match status" value="1"/>
</dbReference>